<dbReference type="SUPFAM" id="SSF55048">
    <property type="entry name" value="Probable ACP-binding domain of malonyl-CoA ACP transacylase"/>
    <property type="match status" value="1"/>
</dbReference>
<dbReference type="OrthoDB" id="329835at2759"/>
<dbReference type="InterPro" id="IPR014043">
    <property type="entry name" value="Acyl_transferase_dom"/>
</dbReference>
<dbReference type="InterPro" id="IPR014030">
    <property type="entry name" value="Ketoacyl_synth_N"/>
</dbReference>
<evidence type="ECO:0008006" key="9">
    <source>
        <dbReference type="Google" id="ProtNLM"/>
    </source>
</evidence>
<evidence type="ECO:0000259" key="5">
    <source>
        <dbReference type="PROSITE" id="PS52004"/>
    </source>
</evidence>
<dbReference type="InterPro" id="IPR042104">
    <property type="entry name" value="PKS_dehydratase_sf"/>
</dbReference>
<feature type="region of interest" description="Disordered" evidence="4">
    <location>
        <begin position="1703"/>
        <end position="1736"/>
    </location>
</feature>
<name>A0A317XJ90_9BASI</name>
<dbReference type="GO" id="GO:0004312">
    <property type="term" value="F:fatty acid synthase activity"/>
    <property type="evidence" value="ECO:0007669"/>
    <property type="project" value="TreeGrafter"/>
</dbReference>
<keyword evidence="1" id="KW-0596">Phosphopantetheine</keyword>
<dbReference type="Gene3D" id="3.40.366.10">
    <property type="entry name" value="Malonyl-Coenzyme A Acyl Carrier Protein, domain 2"/>
    <property type="match status" value="1"/>
</dbReference>
<feature type="active site" description="Proton donor; for dehydratase activity" evidence="3">
    <location>
        <position position="1601"/>
    </location>
</feature>
<dbReference type="SMART" id="SM00827">
    <property type="entry name" value="PKS_AT"/>
    <property type="match status" value="1"/>
</dbReference>
<dbReference type="Gene3D" id="3.10.129.110">
    <property type="entry name" value="Polyketide synthase dehydratase"/>
    <property type="match status" value="1"/>
</dbReference>
<feature type="region of interest" description="Disordered" evidence="4">
    <location>
        <begin position="1340"/>
        <end position="1360"/>
    </location>
</feature>
<evidence type="ECO:0000259" key="6">
    <source>
        <dbReference type="PROSITE" id="PS52019"/>
    </source>
</evidence>
<feature type="domain" description="Ketosynthase family 3 (KS3)" evidence="5">
    <location>
        <begin position="399"/>
        <end position="826"/>
    </location>
</feature>
<dbReference type="NCBIfam" id="TIGR04532">
    <property type="entry name" value="PT_fungal_PKS"/>
    <property type="match status" value="1"/>
</dbReference>
<evidence type="ECO:0000256" key="2">
    <source>
        <dbReference type="ARBA" id="ARBA00022553"/>
    </source>
</evidence>
<dbReference type="InterPro" id="IPR001031">
    <property type="entry name" value="Thioesterase"/>
</dbReference>
<accession>A0A317XJ90</accession>
<evidence type="ECO:0000256" key="3">
    <source>
        <dbReference type="PROSITE-ProRule" id="PRU01363"/>
    </source>
</evidence>
<dbReference type="GO" id="GO:0044550">
    <property type="term" value="P:secondary metabolite biosynthetic process"/>
    <property type="evidence" value="ECO:0007669"/>
    <property type="project" value="TreeGrafter"/>
</dbReference>
<dbReference type="InterPro" id="IPR016035">
    <property type="entry name" value="Acyl_Trfase/lysoPLipase"/>
</dbReference>
<dbReference type="SUPFAM" id="SSF53474">
    <property type="entry name" value="alpha/beta-Hydrolases"/>
    <property type="match status" value="1"/>
</dbReference>
<feature type="compositionally biased region" description="Polar residues" evidence="4">
    <location>
        <begin position="1710"/>
        <end position="1725"/>
    </location>
</feature>
<reference evidence="7 8" key="1">
    <citation type="journal article" date="2018" name="Mol. Biol. Evol.">
        <title>Broad Genomic Sampling Reveals a Smut Pathogenic Ancestry of the Fungal Clade Ustilaginomycotina.</title>
        <authorList>
            <person name="Kijpornyongpan T."/>
            <person name="Mondo S.J."/>
            <person name="Barry K."/>
            <person name="Sandor L."/>
            <person name="Lee J."/>
            <person name="Lipzen A."/>
            <person name="Pangilinan J."/>
            <person name="LaButti K."/>
            <person name="Hainaut M."/>
            <person name="Henrissat B."/>
            <person name="Grigoriev I.V."/>
            <person name="Spatafora J.W."/>
            <person name="Aime M.C."/>
        </authorList>
    </citation>
    <scope>NUCLEOTIDE SEQUENCE [LARGE SCALE GENOMIC DNA]</scope>
    <source>
        <strain evidence="7 8">MCA 3645</strain>
    </source>
</reference>
<dbReference type="InterPro" id="IPR016039">
    <property type="entry name" value="Thiolase-like"/>
</dbReference>
<dbReference type="InParanoid" id="A0A317XJ90"/>
<dbReference type="InterPro" id="IPR020841">
    <property type="entry name" value="PKS_Beta-ketoAc_synthase_dom"/>
</dbReference>
<evidence type="ECO:0000313" key="7">
    <source>
        <dbReference type="EMBL" id="PWY98393.1"/>
    </source>
</evidence>
<dbReference type="SMART" id="SM00825">
    <property type="entry name" value="PKS_KS"/>
    <property type="match status" value="1"/>
</dbReference>
<dbReference type="InterPro" id="IPR050091">
    <property type="entry name" value="PKS_NRPS_Biosynth_Enz"/>
</dbReference>
<feature type="region of interest" description="N-terminal hotdog fold" evidence="3">
    <location>
        <begin position="1375"/>
        <end position="1515"/>
    </location>
</feature>
<dbReference type="PROSITE" id="PS52004">
    <property type="entry name" value="KS3_2"/>
    <property type="match status" value="1"/>
</dbReference>
<dbReference type="SUPFAM" id="SSF53901">
    <property type="entry name" value="Thiolase-like"/>
    <property type="match status" value="1"/>
</dbReference>
<evidence type="ECO:0000313" key="8">
    <source>
        <dbReference type="Proteomes" id="UP000246740"/>
    </source>
</evidence>
<dbReference type="InterPro" id="IPR029058">
    <property type="entry name" value="AB_hydrolase_fold"/>
</dbReference>
<proteinExistence type="predicted"/>
<dbReference type="InterPro" id="IPR016036">
    <property type="entry name" value="Malonyl_transacylase_ACP-bd"/>
</dbReference>
<dbReference type="PANTHER" id="PTHR43775">
    <property type="entry name" value="FATTY ACID SYNTHASE"/>
    <property type="match status" value="1"/>
</dbReference>
<dbReference type="Pfam" id="PF02801">
    <property type="entry name" value="Ketoacyl-synt_C"/>
    <property type="match status" value="1"/>
</dbReference>
<keyword evidence="2" id="KW-0597">Phosphoprotein</keyword>
<dbReference type="Pfam" id="PF00109">
    <property type="entry name" value="ketoacyl-synt"/>
    <property type="match status" value="1"/>
</dbReference>
<feature type="domain" description="PKS/mFAS DH" evidence="6">
    <location>
        <begin position="1375"/>
        <end position="1691"/>
    </location>
</feature>
<dbReference type="PROSITE" id="PS52019">
    <property type="entry name" value="PKS_MFAS_DH"/>
    <property type="match status" value="1"/>
</dbReference>
<keyword evidence="8" id="KW-1185">Reference proteome</keyword>
<dbReference type="STRING" id="1882483.A0A317XJ90"/>
<dbReference type="Pfam" id="PF00975">
    <property type="entry name" value="Thioesterase"/>
    <property type="match status" value="1"/>
</dbReference>
<dbReference type="GO" id="GO:0006633">
    <property type="term" value="P:fatty acid biosynthetic process"/>
    <property type="evidence" value="ECO:0007669"/>
    <property type="project" value="TreeGrafter"/>
</dbReference>
<organism evidence="7 8">
    <name type="scientific">Testicularia cyperi</name>
    <dbReference type="NCBI Taxonomy" id="1882483"/>
    <lineage>
        <taxon>Eukaryota</taxon>
        <taxon>Fungi</taxon>
        <taxon>Dikarya</taxon>
        <taxon>Basidiomycota</taxon>
        <taxon>Ustilaginomycotina</taxon>
        <taxon>Ustilaginomycetes</taxon>
        <taxon>Ustilaginales</taxon>
        <taxon>Anthracoideaceae</taxon>
        <taxon>Testicularia</taxon>
    </lineage>
</organism>
<protein>
    <recommendedName>
        <fullName evidence="9">Ketoacyl-synt-domain-containing protein</fullName>
    </recommendedName>
</protein>
<dbReference type="CDD" id="cd00833">
    <property type="entry name" value="PKS"/>
    <property type="match status" value="1"/>
</dbReference>
<gene>
    <name evidence="7" type="ORF">BCV70DRAFT_220814</name>
</gene>
<feature type="active site" description="Proton acceptor; for dehydratase activity" evidence="3">
    <location>
        <position position="1409"/>
    </location>
</feature>
<dbReference type="Gene3D" id="3.30.70.3290">
    <property type="match status" value="1"/>
</dbReference>
<dbReference type="Gene3D" id="3.40.50.1820">
    <property type="entry name" value="alpha/beta hydrolase"/>
    <property type="match status" value="1"/>
</dbReference>
<dbReference type="Proteomes" id="UP000246740">
    <property type="component" value="Unassembled WGS sequence"/>
</dbReference>
<sequence length="2005" mass="218835">MDASSALQEAPGHIRTKPILLYISSPGLVRPSTFQLLVQRANFDAFLQSFLDAAFGAVESESHAVEQYVTTKAMKTSWATSNKNGSALLDRLVSEQPEDDAFLLLKVTLTTITILSIALSSRDDHREAMRSEFPAIFDPEASLAIQVLRSTDVSNSLDLITKGIEAIRLAYWLDFFLVKSMASNSTLRRALIRTDQETQSQVLELVTSTGWAVDECLHGLVLGLRSDKDLFDVRTALSGHDKSQVNWLNGLPMLAAESAAEFQANLVQIVQERHIDIVLIMPDISLPFETSAKSLGSLRVNFEPLLLRGDAGRTLSHLQNCIEAAQDASRRSVIYGPGLHMLTFGDASFDPVFARLKCSLESAKLMPMTTDLRNALYAKDGQRYGDEPVSLSAVKGNPCQQIAIIGMSCRVPGADDPDALWKLLEEGKDMCRQIPETLYRYEDYHSSSYRERNVMRVSTGNFLESPHFFDRNLLGSMTSGEDCRQMDPQQRVTLLTAFEVLQQAGYGFSAFKRPKDAKQWSSHLAYCSDDYREHLSQDIRPNFVANTHRAHLVARVNQAFGFEGNACTYDTACSSALVAIEAACNSLVAGETGAALTGGINILTQPQITIGLDRGFFLSPSSQCLTLDDAGAGYSRADAVSLMLLKRLPDAIRDGDPILALISSAATNHSGESFSITHPHGPTQRRLYGSGMLSSNAVPADVSYIEMHGTGTQSGDLEEVTGIVEAFGPERRPNSAPLVLGSVKANIGHSEATSGASSLVKTVKIYEHGIVPRHVGIRTVLNSKLPSLEGFHVPMSPTKLTNVDTGIALVDNFSAAGGNSSIMLEPASRFQNRPHLLSSAGEGASVANSFCKDRPLLLLVSASSPFSLDAKRRRLIAFLDSHPNVDLEAFCSGVSLSDAMHSYRLLASPSTIDSVRSCLRGQESVYVDEAASSSSLGQSVSMSVGIVFSGQGSQYLDMGRELYEGSPAFRSYVDRCSAICGTLGLPNPSEVISPCPQNAIFNAASPSAAGQDSRSADNYTPVQYQLAMISVEVSLASMLIGWGIKPTCVVGHSLGEYAALWLAGALSLRDLLHFVGTRALLMMELCEPNASSMLAVRAGVEQVEQLIGHSELMGLGLEIACINSPTDTVVAGRTQGIENLRVMCDRMEPKIKAMAIPVPYAFHSAAVDPLMDRYRQFLQGKQLGAIQTPLASNVKGRVLPKGSRDVNGEYLVQHVRQPVRFADSITDLQTQMSDGVELWIEAGPHPTCVPMLKGCYADRTRQPDFLPSFRRGISSWQATVDLIIALASRRIQLDWSKVFADLGVPSSAGKLSGQLPLYPFDLEGYWVEFKDRGLRDHLIPNRDTAESNPTAGTKPKQVRDKIAAPEKRTLAKPEHSLLSQCIALDVSPPTARFVAKVNQSPFRDFIEGHIILGVPLTPATVFVELAQEAGSYWCKAVRESGETRTSSADVTIEVSNLSMVASLYRNQYDPQQGLEVILRGDPESSEGATIEFASYSSVRSQQHQYGACRIRAVPLREIETEWGKLSHLVQTAARAVLADSDSILRRETIYKRFEAIVLYLDGFRGMNTIWLNCEAGEAVSEVLYHPKAIGGKFVCSPMLLDSLGGLTGFISNVAFAEGNWIYMAENIGRVVVMPRLTFVTPGTTTAVRVYARMQQRDDLSTGSSYFFFEDGTLLGVMEGIVFKRIRRDVLGRLVKMASRTAADEAKRVAEQSSEPQKSTPKSTQPPLAPAPGLRIQHKDRETAIGGVKLAPRARNVPETASEHLAKLGHQSHAGAVSVMEPRHLAGPALRQFDQDSCLFLFPDGTGVASSYPRPSTEAAIPIYGFDSPYLGRVEDWSRGVSELIERYVEMLVRLQPRGPYRLAGWSIGGVIALEVARQLLTSGQRVAFVGLIDTPYASQIRPLSAKTLESMLDRIKPSSVREHFRSCALSLPGYRSLRFESAAAKPDTVAIFSATDNTAMEGLMASEQDWRAFWSASARLEFRKIYGDHWTCVRPALDAIVEMLK</sequence>
<feature type="region of interest" description="C-terminal hotdog fold" evidence="3">
    <location>
        <begin position="1541"/>
        <end position="1691"/>
    </location>
</feature>
<dbReference type="PANTHER" id="PTHR43775:SF37">
    <property type="entry name" value="SI:DKEY-61P9.11"/>
    <property type="match status" value="1"/>
</dbReference>
<dbReference type="EMBL" id="KZ819198">
    <property type="protein sequence ID" value="PWY98393.1"/>
    <property type="molecule type" value="Genomic_DNA"/>
</dbReference>
<dbReference type="Gene3D" id="3.40.47.10">
    <property type="match status" value="1"/>
</dbReference>
<dbReference type="InterPro" id="IPR001227">
    <property type="entry name" value="Ac_transferase_dom_sf"/>
</dbReference>
<evidence type="ECO:0000256" key="1">
    <source>
        <dbReference type="ARBA" id="ARBA00022450"/>
    </source>
</evidence>
<evidence type="ECO:0000256" key="4">
    <source>
        <dbReference type="SAM" id="MobiDB-lite"/>
    </source>
</evidence>
<dbReference type="Pfam" id="PF00698">
    <property type="entry name" value="Acyl_transf_1"/>
    <property type="match status" value="1"/>
</dbReference>
<dbReference type="InterPro" id="IPR014031">
    <property type="entry name" value="Ketoacyl_synth_C"/>
</dbReference>
<dbReference type="InterPro" id="IPR049900">
    <property type="entry name" value="PKS_mFAS_DH"/>
</dbReference>
<dbReference type="InterPro" id="IPR030918">
    <property type="entry name" value="PT_fungal_PKS"/>
</dbReference>
<dbReference type="SUPFAM" id="SSF52151">
    <property type="entry name" value="FabD/lysophospholipase-like"/>
    <property type="match status" value="1"/>
</dbReference>